<dbReference type="Gene3D" id="1.25.40.20">
    <property type="entry name" value="Ankyrin repeat-containing domain"/>
    <property type="match status" value="2"/>
</dbReference>
<evidence type="ECO:0000313" key="3">
    <source>
        <dbReference type="Proteomes" id="UP000799750"/>
    </source>
</evidence>
<keyword evidence="3" id="KW-1185">Reference proteome</keyword>
<dbReference type="PROSITE" id="PS50181">
    <property type="entry name" value="FBOX"/>
    <property type="match status" value="1"/>
</dbReference>
<evidence type="ECO:0000259" key="1">
    <source>
        <dbReference type="PROSITE" id="PS50181"/>
    </source>
</evidence>
<proteinExistence type="predicted"/>
<feature type="domain" description="F-box" evidence="1">
    <location>
        <begin position="1"/>
        <end position="45"/>
    </location>
</feature>
<dbReference type="InterPro" id="IPR036770">
    <property type="entry name" value="Ankyrin_rpt-contain_sf"/>
</dbReference>
<dbReference type="EMBL" id="MU004193">
    <property type="protein sequence ID" value="KAF2492535.1"/>
    <property type="molecule type" value="Genomic_DNA"/>
</dbReference>
<reference evidence="2" key="1">
    <citation type="journal article" date="2020" name="Stud. Mycol.">
        <title>101 Dothideomycetes genomes: a test case for predicting lifestyles and emergence of pathogens.</title>
        <authorList>
            <person name="Haridas S."/>
            <person name="Albert R."/>
            <person name="Binder M."/>
            <person name="Bloem J."/>
            <person name="Labutti K."/>
            <person name="Salamov A."/>
            <person name="Andreopoulos B."/>
            <person name="Baker S."/>
            <person name="Barry K."/>
            <person name="Bills G."/>
            <person name="Bluhm B."/>
            <person name="Cannon C."/>
            <person name="Castanera R."/>
            <person name="Culley D."/>
            <person name="Daum C."/>
            <person name="Ezra D."/>
            <person name="Gonzalez J."/>
            <person name="Henrissat B."/>
            <person name="Kuo A."/>
            <person name="Liang C."/>
            <person name="Lipzen A."/>
            <person name="Lutzoni F."/>
            <person name="Magnuson J."/>
            <person name="Mondo S."/>
            <person name="Nolan M."/>
            <person name="Ohm R."/>
            <person name="Pangilinan J."/>
            <person name="Park H.-J."/>
            <person name="Ramirez L."/>
            <person name="Alfaro M."/>
            <person name="Sun H."/>
            <person name="Tritt A."/>
            <person name="Yoshinaga Y."/>
            <person name="Zwiers L.-H."/>
            <person name="Turgeon B."/>
            <person name="Goodwin S."/>
            <person name="Spatafora J."/>
            <person name="Crous P."/>
            <person name="Grigoriev I."/>
        </authorList>
    </citation>
    <scope>NUCLEOTIDE SEQUENCE</scope>
    <source>
        <strain evidence="2">CBS 269.34</strain>
    </source>
</reference>
<sequence>MTFLALPNELVLMIGQYLDDVSLSRLSGVSWRYHDLLDSDLFKRVNALRLYHGEKITALRWALLEPSIPTLRHLLAHNVDGLTPELIDGCYSPRRLPILNEVIHQKGDEDVTLIRQLLDAGATSTLLNKGLYSFTRPPLTLAIREGHFKIALLLIESGCFIEYGTPNSVPDTFYITRTRHLIKTVTGRAILRKDMEYLPPLPDAFQDQMRLIRKLLQLGADPNGIRNKPHDCVTTSIRETVNVLRVALQGAWSRSHEENADMITFLIEHGADPERRDHYGRHFLQHSTVEFFTAIALARPPHIITKFVLRYVQEGWDDENKEPRGIRWPGFITYEAALETPWNLFKAIHKAYEANHVPMDDDFCKFWNENHAEIETVLRLRRFTPVKKEIIIDDVKTEVTGSCCSIL</sequence>
<dbReference type="SUPFAM" id="SSF81383">
    <property type="entry name" value="F-box domain"/>
    <property type="match status" value="1"/>
</dbReference>
<dbReference type="Gene3D" id="1.20.1280.50">
    <property type="match status" value="1"/>
</dbReference>
<organism evidence="2 3">
    <name type="scientific">Lophium mytilinum</name>
    <dbReference type="NCBI Taxonomy" id="390894"/>
    <lineage>
        <taxon>Eukaryota</taxon>
        <taxon>Fungi</taxon>
        <taxon>Dikarya</taxon>
        <taxon>Ascomycota</taxon>
        <taxon>Pezizomycotina</taxon>
        <taxon>Dothideomycetes</taxon>
        <taxon>Pleosporomycetidae</taxon>
        <taxon>Mytilinidiales</taxon>
        <taxon>Mytilinidiaceae</taxon>
        <taxon>Lophium</taxon>
    </lineage>
</organism>
<protein>
    <recommendedName>
        <fullName evidence="1">F-box domain-containing protein</fullName>
    </recommendedName>
</protein>
<dbReference type="Proteomes" id="UP000799750">
    <property type="component" value="Unassembled WGS sequence"/>
</dbReference>
<dbReference type="InterPro" id="IPR001810">
    <property type="entry name" value="F-box_dom"/>
</dbReference>
<name>A0A6A6QJJ3_9PEZI</name>
<dbReference type="Pfam" id="PF12937">
    <property type="entry name" value="F-box-like"/>
    <property type="match status" value="1"/>
</dbReference>
<dbReference type="OrthoDB" id="366390at2759"/>
<gene>
    <name evidence="2" type="ORF">BU16DRAFT_541355</name>
</gene>
<dbReference type="InterPro" id="IPR036047">
    <property type="entry name" value="F-box-like_dom_sf"/>
</dbReference>
<accession>A0A6A6QJJ3</accession>
<dbReference type="SUPFAM" id="SSF48403">
    <property type="entry name" value="Ankyrin repeat"/>
    <property type="match status" value="1"/>
</dbReference>
<dbReference type="AlphaFoldDB" id="A0A6A6QJJ3"/>
<evidence type="ECO:0000313" key="2">
    <source>
        <dbReference type="EMBL" id="KAF2492535.1"/>
    </source>
</evidence>